<feature type="transmembrane region" description="Helical" evidence="5">
    <location>
        <begin position="136"/>
        <end position="162"/>
    </location>
</feature>
<reference evidence="7 8" key="1">
    <citation type="submission" date="2020-03" db="EMBL/GenBank/DDBJ databases">
        <title>Above-ground endophytic microbial communities from plants in different locations in the United States.</title>
        <authorList>
            <person name="Frank C."/>
        </authorList>
    </citation>
    <scope>NUCLEOTIDE SEQUENCE [LARGE SCALE GENOMIC DNA]</scope>
    <source>
        <strain evidence="7 8">WW7</strain>
    </source>
</reference>
<dbReference type="EMBL" id="JAAOYO010000004">
    <property type="protein sequence ID" value="NII41856.1"/>
    <property type="molecule type" value="Genomic_DNA"/>
</dbReference>
<feature type="domain" description="ABC-2 type transporter transmembrane" evidence="6">
    <location>
        <begin position="9"/>
        <end position="211"/>
    </location>
</feature>
<feature type="transmembrane region" description="Helical" evidence="5">
    <location>
        <begin position="174"/>
        <end position="193"/>
    </location>
</feature>
<dbReference type="RefSeq" id="WP_166780898.1">
    <property type="nucleotide sequence ID" value="NZ_JAAOYO010000004.1"/>
</dbReference>
<evidence type="ECO:0000256" key="5">
    <source>
        <dbReference type="SAM" id="Phobius"/>
    </source>
</evidence>
<comment type="caution">
    <text evidence="7">The sequence shown here is derived from an EMBL/GenBank/DDBJ whole genome shotgun (WGS) entry which is preliminary data.</text>
</comment>
<evidence type="ECO:0000313" key="7">
    <source>
        <dbReference type="EMBL" id="NII41856.1"/>
    </source>
</evidence>
<feature type="transmembrane region" description="Helical" evidence="5">
    <location>
        <begin position="97"/>
        <end position="124"/>
    </location>
</feature>
<accession>A0ABX0TBM2</accession>
<sequence length="259" mass="25819">MTAFWNAVVVTARSRPEFLDRTTALLVLLGGPVVTAVLYLALATGGGTAVGTLEDAVASGLAVAGLSAGMAASALLSSDQHNGTLPFIVVSPTRRTAVWLGRVTVVVGLGVLEGAVGTVATLSVTDTFPPPGVTAAVLGLILEVAVVSVGLGAAIGAAGLVLRDSMLLPNIAEQVIVVLCGAVAPVGVLSPPLQVLARGLPLSWSIEAGRAVADGVVPVAESVTAAVVGALWAVVAVALWTVLERRARRTGAIESMSLG</sequence>
<dbReference type="Proteomes" id="UP001318300">
    <property type="component" value="Unassembled WGS sequence"/>
</dbReference>
<evidence type="ECO:0000256" key="2">
    <source>
        <dbReference type="ARBA" id="ARBA00022692"/>
    </source>
</evidence>
<feature type="transmembrane region" description="Helical" evidence="5">
    <location>
        <begin position="56"/>
        <end position="76"/>
    </location>
</feature>
<keyword evidence="4 5" id="KW-0472">Membrane</keyword>
<proteinExistence type="predicted"/>
<evidence type="ECO:0000256" key="1">
    <source>
        <dbReference type="ARBA" id="ARBA00004141"/>
    </source>
</evidence>
<keyword evidence="3 5" id="KW-1133">Transmembrane helix</keyword>
<dbReference type="Pfam" id="PF01061">
    <property type="entry name" value="ABC2_membrane"/>
    <property type="match status" value="1"/>
</dbReference>
<name>A0ABX0TBM2_9MICO</name>
<protein>
    <submittedName>
        <fullName evidence="7">ABC-type multidrug transport system permease subunit</fullName>
    </submittedName>
</protein>
<organism evidence="7 8">
    <name type="scientific">Curtobacterium salicis</name>
    <dbReference type="NCBI Taxonomy" id="1779862"/>
    <lineage>
        <taxon>Bacteria</taxon>
        <taxon>Bacillati</taxon>
        <taxon>Actinomycetota</taxon>
        <taxon>Actinomycetes</taxon>
        <taxon>Micrococcales</taxon>
        <taxon>Microbacteriaceae</taxon>
        <taxon>Curtobacterium</taxon>
    </lineage>
</organism>
<evidence type="ECO:0000259" key="6">
    <source>
        <dbReference type="Pfam" id="PF01061"/>
    </source>
</evidence>
<keyword evidence="8" id="KW-1185">Reference proteome</keyword>
<evidence type="ECO:0000256" key="3">
    <source>
        <dbReference type="ARBA" id="ARBA00022989"/>
    </source>
</evidence>
<comment type="subcellular location">
    <subcellularLocation>
        <location evidence="1">Membrane</location>
        <topology evidence="1">Multi-pass membrane protein</topology>
    </subcellularLocation>
</comment>
<evidence type="ECO:0000313" key="8">
    <source>
        <dbReference type="Proteomes" id="UP001318300"/>
    </source>
</evidence>
<keyword evidence="2 5" id="KW-0812">Transmembrane</keyword>
<feature type="transmembrane region" description="Helical" evidence="5">
    <location>
        <begin position="223"/>
        <end position="243"/>
    </location>
</feature>
<evidence type="ECO:0000256" key="4">
    <source>
        <dbReference type="ARBA" id="ARBA00023136"/>
    </source>
</evidence>
<gene>
    <name evidence="7" type="ORF">E9228_002514</name>
</gene>
<dbReference type="InterPro" id="IPR013525">
    <property type="entry name" value="ABC2_TM"/>
</dbReference>
<feature type="transmembrane region" description="Helical" evidence="5">
    <location>
        <begin position="23"/>
        <end position="44"/>
    </location>
</feature>